<evidence type="ECO:0000256" key="4">
    <source>
        <dbReference type="ARBA" id="ARBA00022840"/>
    </source>
</evidence>
<dbReference type="GO" id="GO:0005524">
    <property type="term" value="F:ATP binding"/>
    <property type="evidence" value="ECO:0007669"/>
    <property type="project" value="UniProtKB-KW"/>
</dbReference>
<protein>
    <recommendedName>
        <fullName evidence="8">Kinesin motor domain-containing protein</fullName>
    </recommendedName>
</protein>
<keyword evidence="2" id="KW-0963">Cytoplasm</keyword>
<dbReference type="InParanoid" id="A0A2G5CZA8"/>
<evidence type="ECO:0000256" key="1">
    <source>
        <dbReference type="ARBA" id="ARBA00004496"/>
    </source>
</evidence>
<dbReference type="EMBL" id="KZ305050">
    <property type="protein sequence ID" value="PIA36599.1"/>
    <property type="molecule type" value="Genomic_DNA"/>
</dbReference>
<dbReference type="OrthoDB" id="1720973at2759"/>
<dbReference type="STRING" id="218851.A0A2G5CZA8"/>
<evidence type="ECO:0000256" key="5">
    <source>
        <dbReference type="ARBA" id="ARBA00023054"/>
    </source>
</evidence>
<keyword evidence="5" id="KW-0175">Coiled coil</keyword>
<evidence type="ECO:0000313" key="6">
    <source>
        <dbReference type="EMBL" id="PIA36599.1"/>
    </source>
</evidence>
<dbReference type="GO" id="GO:0003777">
    <property type="term" value="F:microtubule motor activity"/>
    <property type="evidence" value="ECO:0007669"/>
    <property type="project" value="InterPro"/>
</dbReference>
<accession>A0A2G5CZA8</accession>
<comment type="subcellular location">
    <subcellularLocation>
        <location evidence="1">Cytoplasm</location>
    </subcellularLocation>
</comment>
<keyword evidence="3" id="KW-0547">Nucleotide-binding</keyword>
<dbReference type="PANTHER" id="PTHR47969">
    <property type="entry name" value="CHROMOSOME-ASSOCIATED KINESIN KIF4A-RELATED"/>
    <property type="match status" value="1"/>
</dbReference>
<keyword evidence="7" id="KW-1185">Reference proteome</keyword>
<keyword evidence="4" id="KW-0067">ATP-binding</keyword>
<gene>
    <name evidence="6" type="ORF">AQUCO_03300062v1</name>
</gene>
<dbReference type="GO" id="GO:0051231">
    <property type="term" value="P:spindle elongation"/>
    <property type="evidence" value="ECO:0007669"/>
    <property type="project" value="TreeGrafter"/>
</dbReference>
<dbReference type="GO" id="GO:0007018">
    <property type="term" value="P:microtubule-based movement"/>
    <property type="evidence" value="ECO:0007669"/>
    <property type="project" value="InterPro"/>
</dbReference>
<organism evidence="6 7">
    <name type="scientific">Aquilegia coerulea</name>
    <name type="common">Rocky mountain columbine</name>
    <dbReference type="NCBI Taxonomy" id="218851"/>
    <lineage>
        <taxon>Eukaryota</taxon>
        <taxon>Viridiplantae</taxon>
        <taxon>Streptophyta</taxon>
        <taxon>Embryophyta</taxon>
        <taxon>Tracheophyta</taxon>
        <taxon>Spermatophyta</taxon>
        <taxon>Magnoliopsida</taxon>
        <taxon>Ranunculales</taxon>
        <taxon>Ranunculaceae</taxon>
        <taxon>Thalictroideae</taxon>
        <taxon>Aquilegia</taxon>
    </lineage>
</organism>
<proteinExistence type="predicted"/>
<sequence>MQLQQKRDRLLAEVESLAATSDGHTQKMQDVHFQKLKAPEAQQVDEFVSKGHLCQRGILLEGMRVLECRPPFRQMQKMARIASRENMLSISSNPLVAMASQLSEAKKRERAFTGRGRCNKLRTMVDAKNLLQCIFSAAADARTVSYNNGTMTTKNVNICAVMGATWLEWEFQKRIWLSISFSRLKTMCIDEFKNDGATEVERST</sequence>
<evidence type="ECO:0008006" key="8">
    <source>
        <dbReference type="Google" id="ProtNLM"/>
    </source>
</evidence>
<dbReference type="InterPro" id="IPR027640">
    <property type="entry name" value="Kinesin-like_fam"/>
</dbReference>
<dbReference type="AlphaFoldDB" id="A0A2G5CZA8"/>
<dbReference type="Proteomes" id="UP000230069">
    <property type="component" value="Unassembled WGS sequence"/>
</dbReference>
<name>A0A2G5CZA8_AQUCA</name>
<dbReference type="GO" id="GO:0005737">
    <property type="term" value="C:cytoplasm"/>
    <property type="evidence" value="ECO:0007669"/>
    <property type="project" value="UniProtKB-SubCell"/>
</dbReference>
<dbReference type="GO" id="GO:0005875">
    <property type="term" value="C:microtubule associated complex"/>
    <property type="evidence" value="ECO:0007669"/>
    <property type="project" value="TreeGrafter"/>
</dbReference>
<evidence type="ECO:0000256" key="2">
    <source>
        <dbReference type="ARBA" id="ARBA00022490"/>
    </source>
</evidence>
<reference evidence="6 7" key="1">
    <citation type="submission" date="2017-09" db="EMBL/GenBank/DDBJ databases">
        <title>WGS assembly of Aquilegia coerulea Goldsmith.</title>
        <authorList>
            <person name="Hodges S."/>
            <person name="Kramer E."/>
            <person name="Nordborg M."/>
            <person name="Tomkins J."/>
            <person name="Borevitz J."/>
            <person name="Derieg N."/>
            <person name="Yan J."/>
            <person name="Mihaltcheva S."/>
            <person name="Hayes R.D."/>
            <person name="Rokhsar D."/>
        </authorList>
    </citation>
    <scope>NUCLEOTIDE SEQUENCE [LARGE SCALE GENOMIC DNA]</scope>
    <source>
        <strain evidence="7">cv. Goldsmith</strain>
    </source>
</reference>
<evidence type="ECO:0000256" key="3">
    <source>
        <dbReference type="ARBA" id="ARBA00022741"/>
    </source>
</evidence>
<dbReference type="GO" id="GO:0007052">
    <property type="term" value="P:mitotic spindle organization"/>
    <property type="evidence" value="ECO:0007669"/>
    <property type="project" value="TreeGrafter"/>
</dbReference>
<evidence type="ECO:0000313" key="7">
    <source>
        <dbReference type="Proteomes" id="UP000230069"/>
    </source>
</evidence>
<dbReference type="PANTHER" id="PTHR47969:SF15">
    <property type="entry name" value="CHROMOSOME-ASSOCIATED KINESIN KIF4A-RELATED"/>
    <property type="match status" value="1"/>
</dbReference>